<protein>
    <submittedName>
        <fullName evidence="1">Uncharacterized protein</fullName>
    </submittedName>
</protein>
<dbReference type="PATRIC" id="fig|59750.3.peg.3577"/>
<proteinExistence type="predicted"/>
<evidence type="ECO:0000313" key="1">
    <source>
        <dbReference type="EMBL" id="KWX20851.1"/>
    </source>
</evidence>
<dbReference type="AlphaFoldDB" id="A0A132PEV0"/>
<gene>
    <name evidence="1" type="ORF">AFM11_28495</name>
</gene>
<keyword evidence="2" id="KW-1185">Reference proteome</keyword>
<dbReference type="EMBL" id="LGTW01000024">
    <property type="protein sequence ID" value="KWX20851.1"/>
    <property type="molecule type" value="Genomic_DNA"/>
</dbReference>
<organism evidence="1 2">
    <name type="scientific">Mycolicibacterium wolinskyi</name>
    <dbReference type="NCBI Taxonomy" id="59750"/>
    <lineage>
        <taxon>Bacteria</taxon>
        <taxon>Bacillati</taxon>
        <taxon>Actinomycetota</taxon>
        <taxon>Actinomycetes</taxon>
        <taxon>Mycobacteriales</taxon>
        <taxon>Mycobacteriaceae</taxon>
        <taxon>Mycolicibacterium</taxon>
    </lineage>
</organism>
<dbReference type="Proteomes" id="UP000070612">
    <property type="component" value="Unassembled WGS sequence"/>
</dbReference>
<sequence length="89" mass="9596">MENSVSNILDAISDEARAVIEEELAQRNPTLLHSLQAAERPTNEQSDAVIDALSAALSENFGPGHIPNERGMAIDNAVGAYLLAWPIDR</sequence>
<dbReference type="OrthoDB" id="4631476at2"/>
<accession>A0A132PEV0</accession>
<comment type="caution">
    <text evidence="1">The sequence shown here is derived from an EMBL/GenBank/DDBJ whole genome shotgun (WGS) entry which is preliminary data.</text>
</comment>
<name>A0A132PEV0_9MYCO</name>
<dbReference type="RefSeq" id="WP_067856350.1">
    <property type="nucleotide sequence ID" value="NZ_JACKUA010000032.1"/>
</dbReference>
<evidence type="ECO:0000313" key="2">
    <source>
        <dbReference type="Proteomes" id="UP000070612"/>
    </source>
</evidence>
<reference evidence="1 2" key="1">
    <citation type="submission" date="2015-07" db="EMBL/GenBank/DDBJ databases">
        <title>A draft genome sequence of Mycobacterium wolinskyi.</title>
        <authorList>
            <person name="de Man T.J."/>
            <person name="Perry K.A."/>
            <person name="Coulliette A.D."/>
            <person name="Jensen B."/>
            <person name="Toney N.C."/>
            <person name="Limbago B.M."/>
            <person name="Noble-Wang J."/>
        </authorList>
    </citation>
    <scope>NUCLEOTIDE SEQUENCE [LARGE SCALE GENOMIC DNA]</scope>
    <source>
        <strain evidence="1 2">CDC_01</strain>
    </source>
</reference>